<gene>
    <name evidence="4" type="ORF">MNOR_LOCUS17447</name>
</gene>
<comment type="caution">
    <text evidence="4">The sequence shown here is derived from an EMBL/GenBank/DDBJ whole genome shotgun (WGS) entry which is preliminary data.</text>
</comment>
<dbReference type="AlphaFoldDB" id="A0AAV2QVJ8"/>
<reference evidence="4 5" key="1">
    <citation type="submission" date="2024-05" db="EMBL/GenBank/DDBJ databases">
        <authorList>
            <person name="Wallberg A."/>
        </authorList>
    </citation>
    <scope>NUCLEOTIDE SEQUENCE [LARGE SCALE GENOMIC DNA]</scope>
</reference>
<keyword evidence="5" id="KW-1185">Reference proteome</keyword>
<evidence type="ECO:0000313" key="5">
    <source>
        <dbReference type="Proteomes" id="UP001497623"/>
    </source>
</evidence>
<dbReference type="EMBL" id="CAXKWB010012002">
    <property type="protein sequence ID" value="CAL4102994.1"/>
    <property type="molecule type" value="Genomic_DNA"/>
</dbReference>
<proteinExistence type="predicted"/>
<keyword evidence="2" id="KW-1133">Transmembrane helix</keyword>
<keyword evidence="2" id="KW-0472">Membrane</keyword>
<accession>A0AAV2QVJ8</accession>
<feature type="signal peptide" evidence="3">
    <location>
        <begin position="1"/>
        <end position="20"/>
    </location>
</feature>
<keyword evidence="3" id="KW-0732">Signal</keyword>
<feature type="chain" id="PRO_5043360011" evidence="3">
    <location>
        <begin position="21"/>
        <end position="297"/>
    </location>
</feature>
<keyword evidence="2" id="KW-0812">Transmembrane</keyword>
<evidence type="ECO:0000256" key="2">
    <source>
        <dbReference type="SAM" id="Phobius"/>
    </source>
</evidence>
<feature type="compositionally biased region" description="Polar residues" evidence="1">
    <location>
        <begin position="267"/>
        <end position="282"/>
    </location>
</feature>
<name>A0AAV2QVJ8_MEGNR</name>
<protein>
    <submittedName>
        <fullName evidence="4">Uncharacterized protein</fullName>
    </submittedName>
</protein>
<sequence length="297" mass="33728">MCYILYICNLVCLFFSLVQSGSIHLKSCEETHENDCFVDRIEPQSRCEKYIWINDNVANFGFYIKPFTKELLSVSLWTRSSVSWEITRNLFNISINEAGINVWNKIMIKRVHRNNIYTYDLEVNGQSTSSNSEAIVVGDEIRVATSVASLWSQTCDPRRDEPPTQPTDPIQEWKTWQLATLAAVILVLILVAILLVVVLVLRYKKRNRDPDAIQPTYQHRRSRHVSENSLYESYGNHRTGITQMPAVGDESGITSVGQINQEVDSQSASVITRASKSTSQMRGSAHDSENSLYMGLN</sequence>
<organism evidence="4 5">
    <name type="scientific">Meganyctiphanes norvegica</name>
    <name type="common">Northern krill</name>
    <name type="synonym">Thysanopoda norvegica</name>
    <dbReference type="NCBI Taxonomy" id="48144"/>
    <lineage>
        <taxon>Eukaryota</taxon>
        <taxon>Metazoa</taxon>
        <taxon>Ecdysozoa</taxon>
        <taxon>Arthropoda</taxon>
        <taxon>Crustacea</taxon>
        <taxon>Multicrustacea</taxon>
        <taxon>Malacostraca</taxon>
        <taxon>Eumalacostraca</taxon>
        <taxon>Eucarida</taxon>
        <taxon>Euphausiacea</taxon>
        <taxon>Euphausiidae</taxon>
        <taxon>Meganyctiphanes</taxon>
    </lineage>
</organism>
<evidence type="ECO:0000313" key="4">
    <source>
        <dbReference type="EMBL" id="CAL4102994.1"/>
    </source>
</evidence>
<feature type="transmembrane region" description="Helical" evidence="2">
    <location>
        <begin position="176"/>
        <end position="201"/>
    </location>
</feature>
<dbReference type="Proteomes" id="UP001497623">
    <property type="component" value="Unassembled WGS sequence"/>
</dbReference>
<feature type="region of interest" description="Disordered" evidence="1">
    <location>
        <begin position="267"/>
        <end position="297"/>
    </location>
</feature>
<evidence type="ECO:0000256" key="3">
    <source>
        <dbReference type="SAM" id="SignalP"/>
    </source>
</evidence>
<evidence type="ECO:0000256" key="1">
    <source>
        <dbReference type="SAM" id="MobiDB-lite"/>
    </source>
</evidence>